<keyword evidence="3" id="KW-1003">Cell membrane</keyword>
<dbReference type="Pfam" id="PF00892">
    <property type="entry name" value="EamA"/>
    <property type="match status" value="2"/>
</dbReference>
<reference evidence="9 10" key="1">
    <citation type="submission" date="2018-05" db="EMBL/GenBank/DDBJ databases">
        <title>Genome comparison of Eubacterium sp.</title>
        <authorList>
            <person name="Feng Y."/>
            <person name="Sanchez-Andrea I."/>
            <person name="Stams A.J.M."/>
            <person name="De Vos W.M."/>
        </authorList>
    </citation>
    <scope>NUCLEOTIDE SEQUENCE [LARGE SCALE GENOMIC DNA]</scope>
    <source>
        <strain evidence="9 10">YI</strain>
    </source>
</reference>
<dbReference type="PANTHER" id="PTHR32322:SF18">
    <property type="entry name" value="S-ADENOSYLMETHIONINE_S-ADENOSYLHOMOCYSTEINE TRANSPORTER"/>
    <property type="match status" value="1"/>
</dbReference>
<dbReference type="InterPro" id="IPR000620">
    <property type="entry name" value="EamA_dom"/>
</dbReference>
<feature type="transmembrane region" description="Helical" evidence="7">
    <location>
        <begin position="99"/>
        <end position="118"/>
    </location>
</feature>
<feature type="domain" description="EamA" evidence="8">
    <location>
        <begin position="8"/>
        <end position="140"/>
    </location>
</feature>
<evidence type="ECO:0000313" key="9">
    <source>
        <dbReference type="EMBL" id="QCT70345.1"/>
    </source>
</evidence>
<feature type="transmembrane region" description="Helical" evidence="7">
    <location>
        <begin position="39"/>
        <end position="60"/>
    </location>
</feature>
<dbReference type="KEGG" id="emt:CPZ25_003105"/>
<dbReference type="AlphaFoldDB" id="A0A4P9C6Y2"/>
<dbReference type="Proteomes" id="UP000218387">
    <property type="component" value="Chromosome"/>
</dbReference>
<dbReference type="EMBL" id="CP029487">
    <property type="protein sequence ID" value="QCT70345.1"/>
    <property type="molecule type" value="Genomic_DNA"/>
</dbReference>
<keyword evidence="4 7" id="KW-0812">Transmembrane</keyword>
<evidence type="ECO:0000259" key="8">
    <source>
        <dbReference type="Pfam" id="PF00892"/>
    </source>
</evidence>
<feature type="transmembrane region" description="Helical" evidence="7">
    <location>
        <begin position="278"/>
        <end position="296"/>
    </location>
</feature>
<dbReference type="SUPFAM" id="SSF103481">
    <property type="entry name" value="Multidrug resistance efflux transporter EmrE"/>
    <property type="match status" value="2"/>
</dbReference>
<name>A0A4P9C6Y2_EUBML</name>
<organism evidence="9 10">
    <name type="scientific">Eubacterium maltosivorans</name>
    <dbReference type="NCBI Taxonomy" id="2041044"/>
    <lineage>
        <taxon>Bacteria</taxon>
        <taxon>Bacillati</taxon>
        <taxon>Bacillota</taxon>
        <taxon>Clostridia</taxon>
        <taxon>Eubacteriales</taxon>
        <taxon>Eubacteriaceae</taxon>
        <taxon>Eubacterium</taxon>
    </lineage>
</organism>
<dbReference type="Gene3D" id="1.10.3730.20">
    <property type="match status" value="1"/>
</dbReference>
<gene>
    <name evidence="9" type="ORF">CPZ25_003105</name>
</gene>
<comment type="similarity">
    <text evidence="2">Belongs to the EamA transporter family.</text>
</comment>
<feature type="transmembrane region" description="Helical" evidence="7">
    <location>
        <begin position="183"/>
        <end position="201"/>
    </location>
</feature>
<evidence type="ECO:0000256" key="1">
    <source>
        <dbReference type="ARBA" id="ARBA00004651"/>
    </source>
</evidence>
<dbReference type="PANTHER" id="PTHR32322">
    <property type="entry name" value="INNER MEMBRANE TRANSPORTER"/>
    <property type="match status" value="1"/>
</dbReference>
<feature type="transmembrane region" description="Helical" evidence="7">
    <location>
        <begin position="125"/>
        <end position="146"/>
    </location>
</feature>
<evidence type="ECO:0000256" key="7">
    <source>
        <dbReference type="SAM" id="Phobius"/>
    </source>
</evidence>
<sequence length="314" mass="33610">MEKKKIIKGCLCAVFCEILFGLSYLFTKHATTSVSPLTLLSWRFLVAFLVINLCVAAGVVKVRLRGKRLLPLFWIAIFQPVIYFAGETAGINLTTASESGAVLSIIPAATLMAGALILREKPTKLQVTGVCVTMAGVMVCVLSKGMEASFNPTGYLMLLMAVVSYSLYSVFSERAVSFSSAEKTYVMIAFGAIAFTAAALAQSLRTGTLPEFLSAPFANPSLLAAVLYQGIGCSIMAFLLYNLAIAYIGTNRSASFVGISTVVSILAGVVFLKERFSVLQAAGTFFVIGGVYLANLTRGSERPHLNEKKTKKAE</sequence>
<evidence type="ECO:0000256" key="6">
    <source>
        <dbReference type="ARBA" id="ARBA00023136"/>
    </source>
</evidence>
<comment type="subcellular location">
    <subcellularLocation>
        <location evidence="1">Cell membrane</location>
        <topology evidence="1">Multi-pass membrane protein</topology>
    </subcellularLocation>
</comment>
<accession>A0A4P9C6Y2</accession>
<evidence type="ECO:0000256" key="2">
    <source>
        <dbReference type="ARBA" id="ARBA00007362"/>
    </source>
</evidence>
<dbReference type="GO" id="GO:0005886">
    <property type="term" value="C:plasma membrane"/>
    <property type="evidence" value="ECO:0007669"/>
    <property type="project" value="UniProtKB-SubCell"/>
</dbReference>
<dbReference type="InterPro" id="IPR037185">
    <property type="entry name" value="EmrE-like"/>
</dbReference>
<proteinExistence type="inferred from homology"/>
<evidence type="ECO:0000256" key="5">
    <source>
        <dbReference type="ARBA" id="ARBA00022989"/>
    </source>
</evidence>
<keyword evidence="10" id="KW-1185">Reference proteome</keyword>
<feature type="transmembrane region" description="Helical" evidence="7">
    <location>
        <begin position="221"/>
        <end position="241"/>
    </location>
</feature>
<keyword evidence="5 7" id="KW-1133">Transmembrane helix</keyword>
<feature type="transmembrane region" description="Helical" evidence="7">
    <location>
        <begin position="152"/>
        <end position="171"/>
    </location>
</feature>
<feature type="transmembrane region" description="Helical" evidence="7">
    <location>
        <begin position="7"/>
        <end position="27"/>
    </location>
</feature>
<evidence type="ECO:0000256" key="4">
    <source>
        <dbReference type="ARBA" id="ARBA00022692"/>
    </source>
</evidence>
<dbReference type="RefSeq" id="WP_096919906.1">
    <property type="nucleotide sequence ID" value="NZ_CP029487.1"/>
</dbReference>
<protein>
    <submittedName>
        <fullName evidence="9">EamA/RhaT family transporter</fullName>
    </submittedName>
</protein>
<keyword evidence="6 7" id="KW-0472">Membrane</keyword>
<feature type="domain" description="EamA" evidence="8">
    <location>
        <begin position="153"/>
        <end position="295"/>
    </location>
</feature>
<evidence type="ECO:0000313" key="10">
    <source>
        <dbReference type="Proteomes" id="UP000218387"/>
    </source>
</evidence>
<feature type="transmembrane region" description="Helical" evidence="7">
    <location>
        <begin position="72"/>
        <end position="93"/>
    </location>
</feature>
<dbReference type="InterPro" id="IPR050638">
    <property type="entry name" value="AA-Vitamin_Transporters"/>
</dbReference>
<feature type="transmembrane region" description="Helical" evidence="7">
    <location>
        <begin position="253"/>
        <end position="272"/>
    </location>
</feature>
<evidence type="ECO:0000256" key="3">
    <source>
        <dbReference type="ARBA" id="ARBA00022475"/>
    </source>
</evidence>